<dbReference type="GO" id="GO:0006974">
    <property type="term" value="P:DNA damage response"/>
    <property type="evidence" value="ECO:0007669"/>
    <property type="project" value="TreeGrafter"/>
</dbReference>
<protein>
    <submittedName>
        <fullName evidence="2">Protein of uncharacterized function (DUF541)</fullName>
    </submittedName>
</protein>
<organism evidence="2 3">
    <name type="scientific">Empedobacter falsenii</name>
    <dbReference type="NCBI Taxonomy" id="343874"/>
    <lineage>
        <taxon>Bacteria</taxon>
        <taxon>Pseudomonadati</taxon>
        <taxon>Bacteroidota</taxon>
        <taxon>Flavobacteriia</taxon>
        <taxon>Flavobacteriales</taxon>
        <taxon>Weeksellaceae</taxon>
        <taxon>Empedobacter</taxon>
    </lineage>
</organism>
<dbReference type="PANTHER" id="PTHR34387:SF2">
    <property type="entry name" value="SLR1258 PROTEIN"/>
    <property type="match status" value="1"/>
</dbReference>
<dbReference type="InterPro" id="IPR016907">
    <property type="entry name" value="UCP029033"/>
</dbReference>
<name>A0A376G8T7_9FLAO</name>
<dbReference type="InterPro" id="IPR052022">
    <property type="entry name" value="26kDa_periplasmic_antigen"/>
</dbReference>
<dbReference type="Pfam" id="PF04402">
    <property type="entry name" value="SIMPL"/>
    <property type="match status" value="1"/>
</dbReference>
<keyword evidence="1" id="KW-1133">Transmembrane helix</keyword>
<keyword evidence="1" id="KW-0812">Transmembrane</keyword>
<evidence type="ECO:0000313" key="2">
    <source>
        <dbReference type="EMBL" id="STD56180.1"/>
    </source>
</evidence>
<sequence>MNKFSVIVASILAVGLIAATCILGNAYKYKFRSSESINVTGNALKDFNADLVKWRATFSRKDYDLRIASDQLKADQTVVKNFLISQGINPKEIVFEAVNISKDFQYGTDANGNSISQFTGYNLSQDATIESKELDKIEKASREISTLISQGIELSSSNPNYYYSKLEDLKLELIAQASENAKQRAENIATKSGTSLGKLKQADLGIFQITGKNDNEEYSAGGSFNTTSRQKTAQITVRASYNSN</sequence>
<evidence type="ECO:0000256" key="1">
    <source>
        <dbReference type="SAM" id="Phobius"/>
    </source>
</evidence>
<proteinExistence type="predicted"/>
<dbReference type="AlphaFoldDB" id="A0A376G8T7"/>
<keyword evidence="1" id="KW-0472">Membrane</keyword>
<dbReference type="EMBL" id="UFXS01000001">
    <property type="protein sequence ID" value="STD56180.1"/>
    <property type="molecule type" value="Genomic_DNA"/>
</dbReference>
<dbReference type="STRING" id="343874.GCA_000805695_00088"/>
<dbReference type="PIRSF" id="PIRSF029033">
    <property type="entry name" value="UCP029033"/>
    <property type="match status" value="1"/>
</dbReference>
<accession>A0A376G8T7</accession>
<dbReference type="PANTHER" id="PTHR34387">
    <property type="entry name" value="SLR1258 PROTEIN"/>
    <property type="match status" value="1"/>
</dbReference>
<feature type="transmembrane region" description="Helical" evidence="1">
    <location>
        <begin position="6"/>
        <end position="27"/>
    </location>
</feature>
<evidence type="ECO:0000313" key="3">
    <source>
        <dbReference type="Proteomes" id="UP000254737"/>
    </source>
</evidence>
<reference evidence="2 3" key="1">
    <citation type="submission" date="2018-06" db="EMBL/GenBank/DDBJ databases">
        <authorList>
            <consortium name="Pathogen Informatics"/>
            <person name="Doyle S."/>
        </authorList>
    </citation>
    <scope>NUCLEOTIDE SEQUENCE [LARGE SCALE GENOMIC DNA]</scope>
    <source>
        <strain evidence="2 3">NCTC13456</strain>
    </source>
</reference>
<dbReference type="RefSeq" id="WP_115000467.1">
    <property type="nucleotide sequence ID" value="NZ_JAAGKM010000018.1"/>
</dbReference>
<dbReference type="InterPro" id="IPR007497">
    <property type="entry name" value="SIMPL/DUF541"/>
</dbReference>
<dbReference type="Gene3D" id="3.30.70.2970">
    <property type="entry name" value="Protein of unknown function (DUF541), domain 2"/>
    <property type="match status" value="1"/>
</dbReference>
<gene>
    <name evidence="2" type="ORF">NCTC13456_02161</name>
</gene>
<dbReference type="Proteomes" id="UP000254737">
    <property type="component" value="Unassembled WGS sequence"/>
</dbReference>